<keyword evidence="2" id="KW-0067">ATP-binding</keyword>
<dbReference type="PRINTS" id="PR00380">
    <property type="entry name" value="KINESINHEAVY"/>
</dbReference>
<feature type="coiled-coil region" evidence="3">
    <location>
        <begin position="168"/>
        <end position="287"/>
    </location>
</feature>
<feature type="compositionally biased region" description="Polar residues" evidence="4">
    <location>
        <begin position="936"/>
        <end position="949"/>
    </location>
</feature>
<reference evidence="6" key="1">
    <citation type="journal article" date="2014" name="Nat. Commun.">
        <title>The emerging biofuel crop Camelina sativa retains a highly undifferentiated hexaploid genome structure.</title>
        <authorList>
            <person name="Kagale S."/>
            <person name="Koh C."/>
            <person name="Nixon J."/>
            <person name="Bollina V."/>
            <person name="Clarke W.E."/>
            <person name="Tuteja R."/>
            <person name="Spillane C."/>
            <person name="Robinson S.J."/>
            <person name="Links M.G."/>
            <person name="Clarke C."/>
            <person name="Higgins E.E."/>
            <person name="Huebert T."/>
            <person name="Sharpe A.G."/>
            <person name="Parkin I.A."/>
        </authorList>
    </citation>
    <scope>NUCLEOTIDE SEQUENCE [LARGE SCALE GENOMIC DNA]</scope>
    <source>
        <strain evidence="6">cv. DH55</strain>
    </source>
</reference>
<dbReference type="PANTHER" id="PTHR47972:SF33">
    <property type="entry name" value="KINESIN-LIKE PROTEIN KIN-14O"/>
    <property type="match status" value="1"/>
</dbReference>
<evidence type="ECO:0000313" key="6">
    <source>
        <dbReference type="Proteomes" id="UP000694864"/>
    </source>
</evidence>
<dbReference type="InterPro" id="IPR001752">
    <property type="entry name" value="Kinesin_motor_dom"/>
</dbReference>
<feature type="region of interest" description="Disordered" evidence="4">
    <location>
        <begin position="868"/>
        <end position="888"/>
    </location>
</feature>
<dbReference type="InterPro" id="IPR027640">
    <property type="entry name" value="Kinesin-like_fam"/>
</dbReference>
<evidence type="ECO:0000259" key="5">
    <source>
        <dbReference type="PROSITE" id="PS50067"/>
    </source>
</evidence>
<feature type="region of interest" description="Disordered" evidence="4">
    <location>
        <begin position="1"/>
        <end position="52"/>
    </location>
</feature>
<feature type="compositionally biased region" description="Low complexity" evidence="4">
    <location>
        <begin position="16"/>
        <end position="25"/>
    </location>
</feature>
<dbReference type="PANTHER" id="PTHR47972">
    <property type="entry name" value="KINESIN-LIKE PROTEIN KLP-3"/>
    <property type="match status" value="1"/>
</dbReference>
<dbReference type="InterPro" id="IPR036961">
    <property type="entry name" value="Kinesin_motor_dom_sf"/>
</dbReference>
<dbReference type="Pfam" id="PF00225">
    <property type="entry name" value="Kinesin"/>
    <property type="match status" value="1"/>
</dbReference>
<feature type="compositionally biased region" description="Low complexity" evidence="4">
    <location>
        <begin position="950"/>
        <end position="968"/>
    </location>
</feature>
<dbReference type="SMART" id="SM00129">
    <property type="entry name" value="KISc"/>
    <property type="match status" value="1"/>
</dbReference>
<evidence type="ECO:0000256" key="2">
    <source>
        <dbReference type="PROSITE-ProRule" id="PRU00283"/>
    </source>
</evidence>
<evidence type="ECO:0000256" key="4">
    <source>
        <dbReference type="SAM" id="MobiDB-lite"/>
    </source>
</evidence>
<dbReference type="InterPro" id="IPR027417">
    <property type="entry name" value="P-loop_NTPase"/>
</dbReference>
<feature type="compositionally biased region" description="Polar residues" evidence="4">
    <location>
        <begin position="1"/>
        <end position="14"/>
    </location>
</feature>
<reference evidence="7" key="2">
    <citation type="submission" date="2025-08" db="UniProtKB">
        <authorList>
            <consortium name="RefSeq"/>
        </authorList>
    </citation>
    <scope>IDENTIFICATION</scope>
    <source>
        <tissue evidence="7">Leaf</tissue>
    </source>
</reference>
<keyword evidence="6" id="KW-1185">Reference proteome</keyword>
<evidence type="ECO:0000256" key="1">
    <source>
        <dbReference type="ARBA" id="ARBA00023175"/>
    </source>
</evidence>
<accession>A0ABM0VQ03</accession>
<evidence type="ECO:0000313" key="7">
    <source>
        <dbReference type="RefSeq" id="XP_010459455.1"/>
    </source>
</evidence>
<name>A0ABM0VQ03_CAMSA</name>
<feature type="binding site" evidence="2">
    <location>
        <begin position="543"/>
        <end position="550"/>
    </location>
    <ligand>
        <name>ATP</name>
        <dbReference type="ChEBI" id="CHEBI:30616"/>
    </ligand>
</feature>
<dbReference type="Gene3D" id="3.40.850.10">
    <property type="entry name" value="Kinesin motor domain"/>
    <property type="match status" value="1"/>
</dbReference>
<dbReference type="PROSITE" id="PS50067">
    <property type="entry name" value="KINESIN_MOTOR_2"/>
    <property type="match status" value="1"/>
</dbReference>
<gene>
    <name evidence="7" type="primary">LOC104740533</name>
</gene>
<feature type="region of interest" description="Disordered" evidence="4">
    <location>
        <begin position="907"/>
        <end position="986"/>
    </location>
</feature>
<comment type="similarity">
    <text evidence="2">Belongs to the TRAFAC class myosin-kinesin ATPase superfamily. Kinesin family.</text>
</comment>
<feature type="domain" description="Kinesin motor" evidence="5">
    <location>
        <begin position="459"/>
        <end position="787"/>
    </location>
</feature>
<dbReference type="Proteomes" id="UP000694864">
    <property type="component" value="Chromosome 14"/>
</dbReference>
<dbReference type="GeneID" id="104740533"/>
<dbReference type="SUPFAM" id="SSF52540">
    <property type="entry name" value="P-loop containing nucleoside triphosphate hydrolases"/>
    <property type="match status" value="1"/>
</dbReference>
<dbReference type="RefSeq" id="XP_010459455.1">
    <property type="nucleotide sequence ID" value="XM_010461153.1"/>
</dbReference>
<organism evidence="6 7">
    <name type="scientific">Camelina sativa</name>
    <name type="common">False flax</name>
    <name type="synonym">Myagrum sativum</name>
    <dbReference type="NCBI Taxonomy" id="90675"/>
    <lineage>
        <taxon>Eukaryota</taxon>
        <taxon>Viridiplantae</taxon>
        <taxon>Streptophyta</taxon>
        <taxon>Embryophyta</taxon>
        <taxon>Tracheophyta</taxon>
        <taxon>Spermatophyta</taxon>
        <taxon>Magnoliopsida</taxon>
        <taxon>eudicotyledons</taxon>
        <taxon>Gunneridae</taxon>
        <taxon>Pentapetalae</taxon>
        <taxon>rosids</taxon>
        <taxon>malvids</taxon>
        <taxon>Brassicales</taxon>
        <taxon>Brassicaceae</taxon>
        <taxon>Camelineae</taxon>
        <taxon>Camelina</taxon>
    </lineage>
</organism>
<proteinExistence type="inferred from homology"/>
<feature type="compositionally biased region" description="Low complexity" evidence="4">
    <location>
        <begin position="916"/>
        <end position="927"/>
    </location>
</feature>
<keyword evidence="2" id="KW-0547">Nucleotide-binding</keyword>
<sequence length="986" mass="110483">MNSLTDQSGSSRGDSTPRSPFSPSTSHHDRHKSHRPNSSPLDPLSPGSMLHGGHKFHEAFQLKQGRFDLQAAKISEMMKSNNLDNAPTQSLLSIVNGILDESIEKKSGEIPQRVVCLLKKVVLEIERRISTQSEHLRTQNSVFKAREEKYQSRIKVLETLASGTSEENEIATRQLRKIKTEKSKLEEKKKDKEEDLVKLEKGNGQHNLEISTLRRELETTKKAYQQQCLQMESQTKVATAGIEDRVKELEQMRKDASIAKIALEERVKELEELGKKTNAAKTTLEEKVKELQQFKIESMTVTTSLEAKNRELEQFKKETIAVNSRLEAKNGELEQFKKETITVTTSLEAKNREFEQNLVHWKSKAKEMEEKTELKNRSWSQKELSYRSFISFQFRTLQDLRLYSKSIKQEILKVQDKYTAEFSQLGEKLLELGDAAANYHEVLTENQKLFNELQELKGNIRVYCRVRPFLRGQGAANTVVEHIGDHGELVVLNPTKPGKDGLRKFRFNKVYSPASTQAEVFSDIKPLIRSVLDGYNVCIFAYGQTGSGKTYTMTGPDGASEEEWGVNYRALNDLFKISQSRKSNIAYEVGVQMVEIYNEQVRDLLSGETSQKKLGILSTTQQNGLAVPDASMYPVTSTSDVLELMNIGLDNRTVSSTALNERSSRSHSIVTVHVRGKDLKTGSALFGNLHLVDLAGSERVDRSKVTGDKLREAQHINKSLSALGDVIFSLASKSSHVPYRNSKLTQLLQSSLGGRAKTLMFVQLNPDVTSYSESMSTLKFAERVAGVELGAAKSSKDGRDVRDLMEQLGSLKDTIARKDDEIERLHLLKDINYPQRKSLGQSDDFNSEAGDSQLSIEEDSRFQQDYLRQSRHSVTDGETLASSIDAEYDDETEGSLDVACAAEGRKPLKIPDKTKPVTPRSSTTTPRPLDKLKQVATRTSTIAKVTSGLSSPNKMSSPHKMSSPSMKKTGSASNLLKASKDSKRWS</sequence>
<keyword evidence="1 2" id="KW-0505">Motor protein</keyword>
<protein>
    <submittedName>
        <fullName evidence="7">Kinesin-like protein KIN-14G</fullName>
    </submittedName>
</protein>
<evidence type="ECO:0000256" key="3">
    <source>
        <dbReference type="SAM" id="Coils"/>
    </source>
</evidence>
<keyword evidence="3" id="KW-0175">Coiled coil</keyword>